<dbReference type="InterPro" id="IPR019546">
    <property type="entry name" value="TAT_signal_bac_arc"/>
</dbReference>
<dbReference type="PANTHER" id="PTHR43400">
    <property type="entry name" value="FUMARATE REDUCTASE"/>
    <property type="match status" value="1"/>
</dbReference>
<dbReference type="AlphaFoldDB" id="A0A9D2VLD4"/>
<keyword evidence="3" id="KW-0274">FAD</keyword>
<evidence type="ECO:0000256" key="3">
    <source>
        <dbReference type="ARBA" id="ARBA00022827"/>
    </source>
</evidence>
<dbReference type="InterPro" id="IPR036188">
    <property type="entry name" value="FAD/NAD-bd_sf"/>
</dbReference>
<sequence>MKTTDCNTTQTSTRGLSRRSFLVGASMACAGLGLAACSPASSEGAADSGGASAPDHWDHEVDFLVIGSGTAAVGALAATEAEGASVMLIEKSDGMFGGTSATSGGGFWTPLNKWQAEVDVTDSREAAIAYITGCGGGRTDQATVEAFVDTAHIMMEWLSDTTGVEFAVGGAHDYYDNVEGFLNPRVANRAGPIPTLSCGNAHRS</sequence>
<dbReference type="Proteomes" id="UP000789325">
    <property type="component" value="Unassembled WGS sequence"/>
</dbReference>
<feature type="domain" description="FAD-dependent oxidoreductase 2 FAD-binding" evidence="5">
    <location>
        <begin position="62"/>
        <end position="170"/>
    </location>
</feature>
<comment type="caution">
    <text evidence="6">The sequence shown here is derived from an EMBL/GenBank/DDBJ whole genome shotgun (WGS) entry which is preliminary data.</text>
</comment>
<comment type="cofactor">
    <cofactor evidence="1">
        <name>FAD</name>
        <dbReference type="ChEBI" id="CHEBI:57692"/>
    </cofactor>
</comment>
<gene>
    <name evidence="6" type="ORF">K8V16_08570</name>
</gene>
<dbReference type="NCBIfam" id="TIGR01409">
    <property type="entry name" value="TAT_signal_seq"/>
    <property type="match status" value="1"/>
</dbReference>
<evidence type="ECO:0000313" key="7">
    <source>
        <dbReference type="Proteomes" id="UP000789325"/>
    </source>
</evidence>
<dbReference type="SUPFAM" id="SSF51905">
    <property type="entry name" value="FAD/NAD(P)-binding domain"/>
    <property type="match status" value="1"/>
</dbReference>
<evidence type="ECO:0000256" key="2">
    <source>
        <dbReference type="ARBA" id="ARBA00022630"/>
    </source>
</evidence>
<dbReference type="Pfam" id="PF00890">
    <property type="entry name" value="FAD_binding_2"/>
    <property type="match status" value="1"/>
</dbReference>
<dbReference type="PANTHER" id="PTHR43400:SF10">
    <property type="entry name" value="3-OXOSTEROID 1-DEHYDROGENASE"/>
    <property type="match status" value="1"/>
</dbReference>
<protein>
    <submittedName>
        <fullName evidence="6">FAD-binding protein</fullName>
    </submittedName>
</protein>
<name>A0A9D2VLD4_9ACTN</name>
<dbReference type="Gene3D" id="3.50.50.60">
    <property type="entry name" value="FAD/NAD(P)-binding domain"/>
    <property type="match status" value="1"/>
</dbReference>
<evidence type="ECO:0000256" key="1">
    <source>
        <dbReference type="ARBA" id="ARBA00001974"/>
    </source>
</evidence>
<evidence type="ECO:0000259" key="5">
    <source>
        <dbReference type="Pfam" id="PF00890"/>
    </source>
</evidence>
<evidence type="ECO:0000313" key="6">
    <source>
        <dbReference type="EMBL" id="HJH43839.1"/>
    </source>
</evidence>
<dbReference type="InterPro" id="IPR006311">
    <property type="entry name" value="TAT_signal"/>
</dbReference>
<proteinExistence type="predicted"/>
<dbReference type="InterPro" id="IPR003953">
    <property type="entry name" value="FAD-dep_OxRdtase_2_FAD-bd"/>
</dbReference>
<dbReference type="EMBL" id="DYZL01000182">
    <property type="protein sequence ID" value="HJH43839.1"/>
    <property type="molecule type" value="Genomic_DNA"/>
</dbReference>
<evidence type="ECO:0000256" key="4">
    <source>
        <dbReference type="ARBA" id="ARBA00023002"/>
    </source>
</evidence>
<reference evidence="6" key="1">
    <citation type="journal article" date="2021" name="PeerJ">
        <title>Extensive microbial diversity within the chicken gut microbiome revealed by metagenomics and culture.</title>
        <authorList>
            <person name="Gilroy R."/>
            <person name="Ravi A."/>
            <person name="Getino M."/>
            <person name="Pursley I."/>
            <person name="Horton D.L."/>
            <person name="Alikhan N.F."/>
            <person name="Baker D."/>
            <person name="Gharbi K."/>
            <person name="Hall N."/>
            <person name="Watson M."/>
            <person name="Adriaenssens E.M."/>
            <person name="Foster-Nyarko E."/>
            <person name="Jarju S."/>
            <person name="Secka A."/>
            <person name="Antonio M."/>
            <person name="Oren A."/>
            <person name="Chaudhuri R.R."/>
            <person name="La Ragione R."/>
            <person name="Hildebrand F."/>
            <person name="Pallen M.J."/>
        </authorList>
    </citation>
    <scope>NUCLEOTIDE SEQUENCE</scope>
    <source>
        <strain evidence="6">USAMLcec12-2067</strain>
    </source>
</reference>
<keyword evidence="2" id="KW-0285">Flavoprotein</keyword>
<reference evidence="6" key="2">
    <citation type="submission" date="2021-09" db="EMBL/GenBank/DDBJ databases">
        <authorList>
            <person name="Gilroy R."/>
        </authorList>
    </citation>
    <scope>NUCLEOTIDE SEQUENCE</scope>
    <source>
        <strain evidence="6">USAMLcec12-2067</strain>
    </source>
</reference>
<dbReference type="InterPro" id="IPR050315">
    <property type="entry name" value="FAD-oxidoreductase_2"/>
</dbReference>
<accession>A0A9D2VLD4</accession>
<keyword evidence="4" id="KW-0560">Oxidoreductase</keyword>
<dbReference type="PROSITE" id="PS51318">
    <property type="entry name" value="TAT"/>
    <property type="match status" value="1"/>
</dbReference>
<dbReference type="GO" id="GO:0016491">
    <property type="term" value="F:oxidoreductase activity"/>
    <property type="evidence" value="ECO:0007669"/>
    <property type="project" value="UniProtKB-KW"/>
</dbReference>
<organism evidence="6 7">
    <name type="scientific">Rubneribacter badeniensis</name>
    <dbReference type="NCBI Taxonomy" id="2070688"/>
    <lineage>
        <taxon>Bacteria</taxon>
        <taxon>Bacillati</taxon>
        <taxon>Actinomycetota</taxon>
        <taxon>Coriobacteriia</taxon>
        <taxon>Eggerthellales</taxon>
        <taxon>Eggerthellaceae</taxon>
        <taxon>Rubneribacter</taxon>
    </lineage>
</organism>